<dbReference type="Proteomes" id="UP000095280">
    <property type="component" value="Unplaced"/>
</dbReference>
<feature type="compositionally biased region" description="Polar residues" evidence="1">
    <location>
        <begin position="175"/>
        <end position="188"/>
    </location>
</feature>
<keyword evidence="3" id="KW-1185">Reference proteome</keyword>
<reference evidence="4" key="1">
    <citation type="submission" date="2016-11" db="UniProtKB">
        <authorList>
            <consortium name="WormBaseParasite"/>
        </authorList>
    </citation>
    <scope>IDENTIFICATION</scope>
</reference>
<feature type="region of interest" description="Disordered" evidence="1">
    <location>
        <begin position="168"/>
        <end position="272"/>
    </location>
</feature>
<dbReference type="InterPro" id="IPR009057">
    <property type="entry name" value="Homeodomain-like_sf"/>
</dbReference>
<dbReference type="Gene3D" id="1.10.10.10">
    <property type="entry name" value="Winged helix-like DNA-binding domain superfamily/Winged helix DNA-binding domain"/>
    <property type="match status" value="1"/>
</dbReference>
<feature type="compositionally biased region" description="Basic and acidic residues" evidence="1">
    <location>
        <begin position="21"/>
        <end position="32"/>
    </location>
</feature>
<protein>
    <submittedName>
        <fullName evidence="4">HTH psq-type domain-containing protein</fullName>
    </submittedName>
</protein>
<dbReference type="GO" id="GO:0003677">
    <property type="term" value="F:DNA binding"/>
    <property type="evidence" value="ECO:0007669"/>
    <property type="project" value="InterPro"/>
</dbReference>
<feature type="compositionally biased region" description="Basic and acidic residues" evidence="1">
    <location>
        <begin position="1"/>
        <end position="10"/>
    </location>
</feature>
<evidence type="ECO:0000256" key="1">
    <source>
        <dbReference type="SAM" id="MobiDB-lite"/>
    </source>
</evidence>
<dbReference type="InterPro" id="IPR007889">
    <property type="entry name" value="HTH_Psq"/>
</dbReference>
<evidence type="ECO:0000313" key="3">
    <source>
        <dbReference type="Proteomes" id="UP000095280"/>
    </source>
</evidence>
<dbReference type="AlphaFoldDB" id="A0A1I8HMK9"/>
<sequence length="272" mass="29376">MDRERDRGGKNIDSSQFSEASELKRDRGERKRGAGPKTSRFAATKPIRGDTSRTSSARALSTNVLVVANGDGVLEAKDEEVGGNSGGGIKIKSAAQQRRTNGAIVRNKRVYFDVETKMHTLSRIENGEAKSAIIREMRLPPSTLATWIKDRDRIAELYKHSLGNRKRLRRADKSPTPTTIDVDPSTSAHLGGPFVTPSASDETTIGEADDQASNVDDEVTPPGEDGEEADSTETEAEYGAVEKDDSEPQLQPVQTSLQPSLHTVTTTAAATT</sequence>
<evidence type="ECO:0000313" key="4">
    <source>
        <dbReference type="WBParaSite" id="maker-uti_cns_0006816-snap-gene-0.8-mRNA-1"/>
    </source>
</evidence>
<dbReference type="InterPro" id="IPR036388">
    <property type="entry name" value="WH-like_DNA-bd_sf"/>
</dbReference>
<evidence type="ECO:0000259" key="2">
    <source>
        <dbReference type="Pfam" id="PF04218"/>
    </source>
</evidence>
<feature type="region of interest" description="Disordered" evidence="1">
    <location>
        <begin position="1"/>
        <end position="58"/>
    </location>
</feature>
<organism evidence="3 4">
    <name type="scientific">Macrostomum lignano</name>
    <dbReference type="NCBI Taxonomy" id="282301"/>
    <lineage>
        <taxon>Eukaryota</taxon>
        <taxon>Metazoa</taxon>
        <taxon>Spiralia</taxon>
        <taxon>Lophotrochozoa</taxon>
        <taxon>Platyhelminthes</taxon>
        <taxon>Rhabditophora</taxon>
        <taxon>Macrostomorpha</taxon>
        <taxon>Macrostomida</taxon>
        <taxon>Macrostomidae</taxon>
        <taxon>Macrostomum</taxon>
    </lineage>
</organism>
<proteinExistence type="predicted"/>
<name>A0A1I8HMK9_9PLAT</name>
<feature type="domain" description="HTH psq-type" evidence="2">
    <location>
        <begin position="106"/>
        <end position="153"/>
    </location>
</feature>
<accession>A0A1I8HMK9</accession>
<dbReference type="SUPFAM" id="SSF46689">
    <property type="entry name" value="Homeodomain-like"/>
    <property type="match status" value="1"/>
</dbReference>
<feature type="compositionally biased region" description="Acidic residues" evidence="1">
    <location>
        <begin position="207"/>
        <end position="236"/>
    </location>
</feature>
<dbReference type="WBParaSite" id="maker-uti_cns_0006816-snap-gene-0.8-mRNA-1">
    <property type="protein sequence ID" value="maker-uti_cns_0006816-snap-gene-0.8-mRNA-1"/>
    <property type="gene ID" value="maker-uti_cns_0006816-snap-gene-0.8"/>
</dbReference>
<feature type="compositionally biased region" description="Low complexity" evidence="1">
    <location>
        <begin position="263"/>
        <end position="272"/>
    </location>
</feature>
<dbReference type="Pfam" id="PF04218">
    <property type="entry name" value="CENP-B_N"/>
    <property type="match status" value="1"/>
</dbReference>
<feature type="compositionally biased region" description="Polar residues" evidence="1">
    <location>
        <begin position="248"/>
        <end position="262"/>
    </location>
</feature>